<dbReference type="AlphaFoldDB" id="A0A0F9PGD9"/>
<evidence type="ECO:0000313" key="1">
    <source>
        <dbReference type="EMBL" id="KKN30885.1"/>
    </source>
</evidence>
<reference evidence="1" key="1">
    <citation type="journal article" date="2015" name="Nature">
        <title>Complex archaea that bridge the gap between prokaryotes and eukaryotes.</title>
        <authorList>
            <person name="Spang A."/>
            <person name="Saw J.H."/>
            <person name="Jorgensen S.L."/>
            <person name="Zaremba-Niedzwiedzka K."/>
            <person name="Martijn J."/>
            <person name="Lind A.E."/>
            <person name="van Eijk R."/>
            <person name="Schleper C."/>
            <person name="Guy L."/>
            <person name="Ettema T.J."/>
        </authorList>
    </citation>
    <scope>NUCLEOTIDE SEQUENCE</scope>
</reference>
<gene>
    <name evidence="1" type="ORF">LCGC14_0829600</name>
</gene>
<sequence>MSCTLNHTCSQLRQLLRQLDVDETNVATECDDTSPCQSAFDNALLVMAHLNIDNATLVSDFIRARYQGQLPIDGSDGTVRQIFDRRPFACPELDIEIRQPCSTQSCAYWTNHAWTRNCILFYRADQGHDSLDFKELSFLLDHTTTELRKRANVVLAEMRRWALLHKAEQVDAPVAPVLVIGDGCVVCGAEADDDSIYKLGFQYCSTVCFDLKPSLDLRIEQEFKLPVARVLSICIDSFAAKRPMCHALNVTAKQLDDLCARHDVLPYTSA</sequence>
<name>A0A0F9PGD9_9ZZZZ</name>
<accession>A0A0F9PGD9</accession>
<dbReference type="EMBL" id="LAZR01002373">
    <property type="protein sequence ID" value="KKN30885.1"/>
    <property type="molecule type" value="Genomic_DNA"/>
</dbReference>
<protein>
    <submittedName>
        <fullName evidence="1">Uncharacterized protein</fullName>
    </submittedName>
</protein>
<comment type="caution">
    <text evidence="1">The sequence shown here is derived from an EMBL/GenBank/DDBJ whole genome shotgun (WGS) entry which is preliminary data.</text>
</comment>
<organism evidence="1">
    <name type="scientific">marine sediment metagenome</name>
    <dbReference type="NCBI Taxonomy" id="412755"/>
    <lineage>
        <taxon>unclassified sequences</taxon>
        <taxon>metagenomes</taxon>
        <taxon>ecological metagenomes</taxon>
    </lineage>
</organism>
<proteinExistence type="predicted"/>